<keyword evidence="2" id="KW-1185">Reference proteome</keyword>
<dbReference type="Proteomes" id="UP000014978">
    <property type="component" value="Unassembled WGS sequence"/>
</dbReference>
<organism evidence="1 2">
    <name type="scientific">Spraguea lophii (strain 42_110)</name>
    <name type="common">Microsporidian parasite</name>
    <dbReference type="NCBI Taxonomy" id="1358809"/>
    <lineage>
        <taxon>Eukaryota</taxon>
        <taxon>Fungi</taxon>
        <taxon>Fungi incertae sedis</taxon>
        <taxon>Microsporidia</taxon>
        <taxon>Spragueidae</taxon>
        <taxon>Spraguea</taxon>
    </lineage>
</organism>
<dbReference type="VEuPathDB" id="MicrosporidiaDB:SLOPH_569"/>
<sequence length="109" mass="12821">MNNKKYNIKDNDLNIRNIIQSILQPLNLQSYTEEVLAIYNIKNIDKIENSNNNMEKDIKTVEDNKDKNIKVIEDNNEPQANNNIYDNDIYSQYSSNNCNINYIPYKTIS</sequence>
<dbReference type="EMBL" id="ATCN01001117">
    <property type="protein sequence ID" value="EPR77973.1"/>
    <property type="molecule type" value="Genomic_DNA"/>
</dbReference>
<accession>S7XPT5</accession>
<evidence type="ECO:0000313" key="1">
    <source>
        <dbReference type="EMBL" id="EPR77973.1"/>
    </source>
</evidence>
<feature type="non-terminal residue" evidence="1">
    <location>
        <position position="109"/>
    </location>
</feature>
<protein>
    <submittedName>
        <fullName evidence="1">Uncharacterized protein</fullName>
    </submittedName>
</protein>
<evidence type="ECO:0000313" key="2">
    <source>
        <dbReference type="Proteomes" id="UP000014978"/>
    </source>
</evidence>
<gene>
    <name evidence="1" type="ORF">SLOPH_569</name>
</gene>
<dbReference type="AlphaFoldDB" id="S7XPT5"/>
<proteinExistence type="predicted"/>
<name>S7XPT5_SPRLO</name>
<comment type="caution">
    <text evidence="1">The sequence shown here is derived from an EMBL/GenBank/DDBJ whole genome shotgun (WGS) entry which is preliminary data.</text>
</comment>
<dbReference type="InParanoid" id="S7XPT5"/>
<dbReference type="HOGENOM" id="CLU_2203391_0_0_1"/>
<reference evidence="2" key="1">
    <citation type="journal article" date="2013" name="PLoS Genet.">
        <title>The genome of Spraguea lophii and the basis of host-microsporidian interactions.</title>
        <authorList>
            <person name="Campbell S.E."/>
            <person name="Williams T.A."/>
            <person name="Yousuf A."/>
            <person name="Soanes D.M."/>
            <person name="Paszkiewicz K.H."/>
            <person name="Williams B.A.P."/>
        </authorList>
    </citation>
    <scope>NUCLEOTIDE SEQUENCE [LARGE SCALE GENOMIC DNA]</scope>
    <source>
        <strain evidence="2">42_110</strain>
    </source>
</reference>